<keyword evidence="3" id="KW-0600">Photoreceptor protein</keyword>
<gene>
    <name evidence="13" type="ORF">PDE_04448</name>
</gene>
<keyword evidence="14" id="KW-1185">Reference proteome</keyword>
<evidence type="ECO:0000256" key="11">
    <source>
        <dbReference type="SAM" id="MobiDB-lite"/>
    </source>
</evidence>
<evidence type="ECO:0000256" key="10">
    <source>
        <dbReference type="ARBA" id="ARBA00023170"/>
    </source>
</evidence>
<sequence>MEDFLHLQKKNNVFNAQPKDSPINITTHGSDWYWAVCAVMFASTFAFFGFMFKVPRTHRLFHYITGSITFVAGIAYFTMAANLGAVSIPVEFQRSNHLVAGDAREIFYARYIDWFITTPLILADILLTCGLPWPTILFTVVLDEIMVVTGLIGALVKSQYKWGYFTIGCVAYFMVAYIVIVVGMSHAKAIGQDVNRLFIMVSVWTLIMWTLYPIAWGLCEGGNVISADSEAVFYGVLDLLAKPVFGSILLWGHSKIDPARLGLRIRDVASATDRGVADINKPSAPLRDGPIPSSSNDHAA</sequence>
<evidence type="ECO:0000313" key="14">
    <source>
        <dbReference type="Proteomes" id="UP000019376"/>
    </source>
</evidence>
<reference evidence="13 14" key="1">
    <citation type="journal article" date="2013" name="PLoS ONE">
        <title>Genomic and secretomic analyses reveal unique features of the lignocellulolytic enzyme system of Penicillium decumbens.</title>
        <authorList>
            <person name="Liu G."/>
            <person name="Zhang L."/>
            <person name="Wei X."/>
            <person name="Zou G."/>
            <person name="Qin Y."/>
            <person name="Ma L."/>
            <person name="Li J."/>
            <person name="Zheng H."/>
            <person name="Wang S."/>
            <person name="Wang C."/>
            <person name="Xun L."/>
            <person name="Zhao G.-P."/>
            <person name="Zhou Z."/>
            <person name="Qu Y."/>
        </authorList>
    </citation>
    <scope>NUCLEOTIDE SEQUENCE [LARGE SCALE GENOMIC DNA]</scope>
    <source>
        <strain evidence="14">114-2 / CGMCC 5302</strain>
    </source>
</reference>
<dbReference type="PANTHER" id="PTHR28286">
    <property type="match status" value="1"/>
</dbReference>
<feature type="region of interest" description="Disordered" evidence="11">
    <location>
        <begin position="279"/>
        <end position="300"/>
    </location>
</feature>
<dbReference type="AlphaFoldDB" id="S8ATN8"/>
<dbReference type="Proteomes" id="UP000019376">
    <property type="component" value="Unassembled WGS sequence"/>
</dbReference>
<feature type="transmembrane region" description="Helical" evidence="12">
    <location>
        <begin position="64"/>
        <end position="88"/>
    </location>
</feature>
<evidence type="ECO:0000313" key="13">
    <source>
        <dbReference type="EMBL" id="EPS29498.1"/>
    </source>
</evidence>
<dbReference type="CDD" id="cd15239">
    <property type="entry name" value="7tm_YRO2_fungal-like"/>
    <property type="match status" value="1"/>
</dbReference>
<dbReference type="PANTHER" id="PTHR28286:SF1">
    <property type="entry name" value="30 KDA HEAT SHOCK PROTEIN-RELATED"/>
    <property type="match status" value="1"/>
</dbReference>
<evidence type="ECO:0000256" key="12">
    <source>
        <dbReference type="SAM" id="Phobius"/>
    </source>
</evidence>
<dbReference type="PRINTS" id="PR00251">
    <property type="entry name" value="BACTRLOPSIN"/>
</dbReference>
<dbReference type="eggNOG" id="ENOG502QQVQ">
    <property type="taxonomic scope" value="Eukaryota"/>
</dbReference>
<evidence type="ECO:0000256" key="6">
    <source>
        <dbReference type="ARBA" id="ARBA00022925"/>
    </source>
</evidence>
<evidence type="ECO:0000256" key="2">
    <source>
        <dbReference type="ARBA" id="ARBA00008130"/>
    </source>
</evidence>
<evidence type="ECO:0000256" key="4">
    <source>
        <dbReference type="ARBA" id="ARBA00022606"/>
    </source>
</evidence>
<proteinExistence type="inferred from homology"/>
<comment type="similarity">
    <text evidence="2">Belongs to the archaeal/bacterial/fungal opsin family.</text>
</comment>
<dbReference type="InterPro" id="IPR001425">
    <property type="entry name" value="Arc/bac/fun_rhodopsins"/>
</dbReference>
<dbReference type="OrthoDB" id="536545at2759"/>
<dbReference type="PROSITE" id="PS00950">
    <property type="entry name" value="BACTERIAL_OPSIN_1"/>
    <property type="match status" value="1"/>
</dbReference>
<dbReference type="InterPro" id="IPR043476">
    <property type="entry name" value="Yro2-like_7TM"/>
</dbReference>
<keyword evidence="5 12" id="KW-0812">Transmembrane</keyword>
<dbReference type="PhylomeDB" id="S8ATN8"/>
<evidence type="ECO:0000256" key="3">
    <source>
        <dbReference type="ARBA" id="ARBA00022543"/>
    </source>
</evidence>
<evidence type="ECO:0000256" key="8">
    <source>
        <dbReference type="ARBA" id="ARBA00022991"/>
    </source>
</evidence>
<dbReference type="FunFam" id="1.20.1070.10:FF:000160">
    <property type="entry name" value="Related to Opsin-1"/>
    <property type="match status" value="1"/>
</dbReference>
<keyword evidence="6" id="KW-0681">Retinal protein</keyword>
<dbReference type="SUPFAM" id="SSF81321">
    <property type="entry name" value="Family A G protein-coupled receptor-like"/>
    <property type="match status" value="1"/>
</dbReference>
<dbReference type="GO" id="GO:0009881">
    <property type="term" value="F:photoreceptor activity"/>
    <property type="evidence" value="ECO:0007669"/>
    <property type="project" value="UniProtKB-KW"/>
</dbReference>
<evidence type="ECO:0000256" key="9">
    <source>
        <dbReference type="ARBA" id="ARBA00023136"/>
    </source>
</evidence>
<dbReference type="GO" id="GO:0007602">
    <property type="term" value="P:phototransduction"/>
    <property type="evidence" value="ECO:0007669"/>
    <property type="project" value="UniProtKB-KW"/>
</dbReference>
<protein>
    <submittedName>
        <fullName evidence="13">Uncharacterized protein</fullName>
    </submittedName>
</protein>
<dbReference type="GO" id="GO:0005783">
    <property type="term" value="C:endoplasmic reticulum"/>
    <property type="evidence" value="ECO:0007669"/>
    <property type="project" value="TreeGrafter"/>
</dbReference>
<feature type="transmembrane region" description="Helical" evidence="12">
    <location>
        <begin position="162"/>
        <end position="182"/>
    </location>
</feature>
<dbReference type="GO" id="GO:0005216">
    <property type="term" value="F:monoatomic ion channel activity"/>
    <property type="evidence" value="ECO:0007669"/>
    <property type="project" value="InterPro"/>
</dbReference>
<organism evidence="13 14">
    <name type="scientific">Penicillium oxalicum (strain 114-2 / CGMCC 5302)</name>
    <name type="common">Penicillium decumbens</name>
    <dbReference type="NCBI Taxonomy" id="933388"/>
    <lineage>
        <taxon>Eukaryota</taxon>
        <taxon>Fungi</taxon>
        <taxon>Dikarya</taxon>
        <taxon>Ascomycota</taxon>
        <taxon>Pezizomycotina</taxon>
        <taxon>Eurotiomycetes</taxon>
        <taxon>Eurotiomycetidae</taxon>
        <taxon>Eurotiales</taxon>
        <taxon>Aspergillaceae</taxon>
        <taxon>Penicillium</taxon>
    </lineage>
</organism>
<feature type="transmembrane region" description="Helical" evidence="12">
    <location>
        <begin position="32"/>
        <end position="52"/>
    </location>
</feature>
<comment type="subcellular location">
    <subcellularLocation>
        <location evidence="1">Membrane</location>
        <topology evidence="1">Multi-pass membrane protein</topology>
    </subcellularLocation>
</comment>
<accession>S8ATN8</accession>
<dbReference type="GO" id="GO:0005886">
    <property type="term" value="C:plasma membrane"/>
    <property type="evidence" value="ECO:0007669"/>
    <property type="project" value="TreeGrafter"/>
</dbReference>
<evidence type="ECO:0000256" key="7">
    <source>
        <dbReference type="ARBA" id="ARBA00022989"/>
    </source>
</evidence>
<dbReference type="HOGENOM" id="CLU_054785_2_1_1"/>
<feature type="transmembrane region" description="Helical" evidence="12">
    <location>
        <begin position="194"/>
        <end position="212"/>
    </location>
</feature>
<feature type="transmembrane region" description="Helical" evidence="12">
    <location>
        <begin position="232"/>
        <end position="251"/>
    </location>
</feature>
<evidence type="ECO:0000256" key="1">
    <source>
        <dbReference type="ARBA" id="ARBA00004141"/>
    </source>
</evidence>
<dbReference type="InterPro" id="IPR018229">
    <property type="entry name" value="Rhodopsin_retinal_BS"/>
</dbReference>
<dbReference type="EMBL" id="KB644412">
    <property type="protein sequence ID" value="EPS29498.1"/>
    <property type="molecule type" value="Genomic_DNA"/>
</dbReference>
<dbReference type="SMART" id="SM01021">
    <property type="entry name" value="Bac_rhodopsin"/>
    <property type="match status" value="1"/>
</dbReference>
<keyword evidence="9 12" id="KW-0472">Membrane</keyword>
<evidence type="ECO:0000256" key="5">
    <source>
        <dbReference type="ARBA" id="ARBA00022692"/>
    </source>
</evidence>
<keyword evidence="10" id="KW-0675">Receptor</keyword>
<name>S8ATN8_PENO1</name>
<keyword evidence="8" id="KW-0157">Chromophore</keyword>
<dbReference type="PROSITE" id="PS00327">
    <property type="entry name" value="BACTERIAL_OPSIN_RET"/>
    <property type="match status" value="1"/>
</dbReference>
<dbReference type="Gene3D" id="1.20.1070.10">
    <property type="entry name" value="Rhodopsin 7-helix transmembrane proteins"/>
    <property type="match status" value="1"/>
</dbReference>
<keyword evidence="4" id="KW-0716">Sensory transduction</keyword>
<keyword evidence="7 12" id="KW-1133">Transmembrane helix</keyword>
<dbReference type="Pfam" id="PF01036">
    <property type="entry name" value="Bac_rhodopsin"/>
    <property type="match status" value="1"/>
</dbReference>